<evidence type="ECO:0000256" key="3">
    <source>
        <dbReference type="SAM" id="SignalP"/>
    </source>
</evidence>
<dbReference type="InterPro" id="IPR049492">
    <property type="entry name" value="BD-FAE-like_dom"/>
</dbReference>
<evidence type="ECO:0000313" key="6">
    <source>
        <dbReference type="Proteomes" id="UP000466966"/>
    </source>
</evidence>
<feature type="chain" id="PRO_5032633697" evidence="3">
    <location>
        <begin position="21"/>
        <end position="316"/>
    </location>
</feature>
<dbReference type="Proteomes" id="UP000466966">
    <property type="component" value="Unassembled WGS sequence"/>
</dbReference>
<sequence>MRHKVLGAALALVLAGCAATGDGVRTAWPGVPADRVERIRALGPVIDAASFAIYADMVDAPPYDDVTVTANVAFGPDPLQKLDVYTLNAAPAGERRPVLLFVHGGGFVGGSKAGNGYYPQNVTAWAARNGYVGVNMDYRLAPAAKWPAGRDDIAAAIAWVRANIAQHGGDPDTVVLWGHSAGASHVADYVSHTGLQRAEAASVKGAILLSPAYPPPPGNVTHPYYGDDRSLQEQSLAIDRLGATRVPLLLAYAQHDPQPYVDFARAVESELCTAWSRRNCPRMVYLPDHNHLSEGASVGSVDESLSGPVLQWLRGL</sequence>
<dbReference type="EMBL" id="WTYV01000009">
    <property type="protein sequence ID" value="MXO73400.1"/>
    <property type="molecule type" value="Genomic_DNA"/>
</dbReference>
<evidence type="ECO:0000313" key="5">
    <source>
        <dbReference type="EMBL" id="MXO73400.1"/>
    </source>
</evidence>
<proteinExistence type="inferred from homology"/>
<name>A0A844Z2M7_9SPHN</name>
<accession>A0A844Z2M7</accession>
<gene>
    <name evidence="5" type="ORF">GRI99_17385</name>
</gene>
<dbReference type="Gene3D" id="3.40.50.1820">
    <property type="entry name" value="alpha/beta hydrolase"/>
    <property type="match status" value="1"/>
</dbReference>
<dbReference type="RefSeq" id="WP_160773322.1">
    <property type="nucleotide sequence ID" value="NZ_WTYV01000009.1"/>
</dbReference>
<dbReference type="SUPFAM" id="SSF53474">
    <property type="entry name" value="alpha/beta-Hydrolases"/>
    <property type="match status" value="1"/>
</dbReference>
<dbReference type="Pfam" id="PF20434">
    <property type="entry name" value="BD-FAE"/>
    <property type="match status" value="1"/>
</dbReference>
<dbReference type="AlphaFoldDB" id="A0A844Z2M7"/>
<feature type="signal peptide" evidence="3">
    <location>
        <begin position="1"/>
        <end position="20"/>
    </location>
</feature>
<dbReference type="PANTHER" id="PTHR48081">
    <property type="entry name" value="AB HYDROLASE SUPERFAMILY PROTEIN C4A8.06C"/>
    <property type="match status" value="1"/>
</dbReference>
<comment type="similarity">
    <text evidence="1">Belongs to the 'GDXG' lipolytic enzyme family.</text>
</comment>
<protein>
    <submittedName>
        <fullName evidence="5">Alpha/beta hydrolase fold domain-containing protein</fullName>
    </submittedName>
</protein>
<dbReference type="InterPro" id="IPR002168">
    <property type="entry name" value="Lipase_GDXG_HIS_AS"/>
</dbReference>
<evidence type="ECO:0000259" key="4">
    <source>
        <dbReference type="Pfam" id="PF20434"/>
    </source>
</evidence>
<dbReference type="PROSITE" id="PS01173">
    <property type="entry name" value="LIPASE_GDXG_HIS"/>
    <property type="match status" value="1"/>
</dbReference>
<keyword evidence="6" id="KW-1185">Reference proteome</keyword>
<reference evidence="5 6" key="1">
    <citation type="submission" date="2019-12" db="EMBL/GenBank/DDBJ databases">
        <title>Genomic-based taxomic classification of the family Erythrobacteraceae.</title>
        <authorList>
            <person name="Xu L."/>
        </authorList>
    </citation>
    <scope>NUCLEOTIDE SEQUENCE [LARGE SCALE GENOMIC DNA]</scope>
    <source>
        <strain evidence="5 6">M0322</strain>
    </source>
</reference>
<dbReference type="PROSITE" id="PS51257">
    <property type="entry name" value="PROKAR_LIPOPROTEIN"/>
    <property type="match status" value="1"/>
</dbReference>
<dbReference type="GO" id="GO:0016787">
    <property type="term" value="F:hydrolase activity"/>
    <property type="evidence" value="ECO:0007669"/>
    <property type="project" value="UniProtKB-KW"/>
</dbReference>
<dbReference type="InterPro" id="IPR050300">
    <property type="entry name" value="GDXG_lipolytic_enzyme"/>
</dbReference>
<dbReference type="InterPro" id="IPR029058">
    <property type="entry name" value="AB_hydrolase_fold"/>
</dbReference>
<evidence type="ECO:0000256" key="2">
    <source>
        <dbReference type="ARBA" id="ARBA00022801"/>
    </source>
</evidence>
<feature type="domain" description="BD-FAE-like" evidence="4">
    <location>
        <begin position="82"/>
        <end position="189"/>
    </location>
</feature>
<keyword evidence="2 5" id="KW-0378">Hydrolase</keyword>
<organism evidence="5 6">
    <name type="scientific">Alteraurantiacibacter buctensis</name>
    <dbReference type="NCBI Taxonomy" id="1503981"/>
    <lineage>
        <taxon>Bacteria</taxon>
        <taxon>Pseudomonadati</taxon>
        <taxon>Pseudomonadota</taxon>
        <taxon>Alphaproteobacteria</taxon>
        <taxon>Sphingomonadales</taxon>
        <taxon>Erythrobacteraceae</taxon>
        <taxon>Alteraurantiacibacter</taxon>
    </lineage>
</organism>
<evidence type="ECO:0000256" key="1">
    <source>
        <dbReference type="ARBA" id="ARBA00010515"/>
    </source>
</evidence>
<keyword evidence="3" id="KW-0732">Signal</keyword>
<comment type="caution">
    <text evidence="5">The sequence shown here is derived from an EMBL/GenBank/DDBJ whole genome shotgun (WGS) entry which is preliminary data.</text>
</comment>
<dbReference type="OrthoDB" id="9771666at2"/>